<evidence type="ECO:0000313" key="4">
    <source>
        <dbReference type="EMBL" id="KPU75116.1"/>
    </source>
</evidence>
<feature type="compositionally biased region" description="Polar residues" evidence="1">
    <location>
        <begin position="53"/>
        <end position="62"/>
    </location>
</feature>
<gene>
    <name evidence="2" type="primary">Dana\GF20990</name>
    <name evidence="2" type="synonym">dana_GLEANR_4223</name>
    <name evidence="2" type="ORF">GF20990</name>
</gene>
<dbReference type="EMBL" id="CH902622">
    <property type="protein sequence ID" value="EDV34396.1"/>
    <property type="molecule type" value="Genomic_DNA"/>
</dbReference>
<evidence type="ECO:0000313" key="2">
    <source>
        <dbReference type="EMBL" id="EDV34396.1"/>
    </source>
</evidence>
<reference evidence="2" key="3">
    <citation type="submission" date="2015-10" db="EMBL/GenBank/DDBJ databases">
        <authorList>
            <consortium name="FlyBase"/>
        </authorList>
    </citation>
    <scope>NUCLEOTIDE SEQUENCE</scope>
    <source>
        <strain evidence="2">TSC#14024-0371.13</strain>
    </source>
</reference>
<sequence>MEDEGVFLDYDNTQDDKLLKVISSYPRHLVFGVPCVMEERRAALAQAECRAQPTPSRQNDANLPQAPAAREYNLRHMRKR</sequence>
<evidence type="ECO:0000256" key="1">
    <source>
        <dbReference type="SAM" id="MobiDB-lite"/>
    </source>
</evidence>
<name>B3MRJ1_DROAN</name>
<accession>B3MRJ1</accession>
<reference evidence="2" key="2">
    <citation type="journal article" date="2008" name="Bioinformatics">
        <title>Assembly reconciliation.</title>
        <authorList>
            <person name="Zimin A.V."/>
            <person name="Smith D.R."/>
            <person name="Sutton G."/>
            <person name="Yorke J.A."/>
        </authorList>
    </citation>
    <scope>NUCLEOTIDE SEQUENCE</scope>
    <source>
        <strain evidence="2">TSC#14024-0371.13</strain>
    </source>
</reference>
<proteinExistence type="predicted"/>
<feature type="region of interest" description="Disordered" evidence="1">
    <location>
        <begin position="48"/>
        <end position="80"/>
    </location>
</feature>
<reference evidence="2 5" key="1">
    <citation type="journal article" date="2007" name="Nature">
        <title>Evolution of genes and genomes on the Drosophila phylogeny.</title>
        <authorList>
            <consortium name="Drosophila 12 Genomes Consortium"/>
            <person name="Clark A.G."/>
            <person name="Eisen M.B."/>
            <person name="Smith D.R."/>
            <person name="Bergman C.M."/>
            <person name="Oliver B."/>
            <person name="Markow T.A."/>
            <person name="Kaufman T.C."/>
            <person name="Kellis M."/>
            <person name="Gelbart W."/>
            <person name="Iyer V.N."/>
            <person name="Pollard D.A."/>
            <person name="Sackton T.B."/>
            <person name="Larracuente A.M."/>
            <person name="Singh N.D."/>
            <person name="Abad J.P."/>
            <person name="Abt D.N."/>
            <person name="Adryan B."/>
            <person name="Aguade M."/>
            <person name="Akashi H."/>
            <person name="Anderson W.W."/>
            <person name="Aquadro C.F."/>
            <person name="Ardell D.H."/>
            <person name="Arguello R."/>
            <person name="Artieri C.G."/>
            <person name="Barbash D.A."/>
            <person name="Barker D."/>
            <person name="Barsanti P."/>
            <person name="Batterham P."/>
            <person name="Batzoglou S."/>
            <person name="Begun D."/>
            <person name="Bhutkar A."/>
            <person name="Blanco E."/>
            <person name="Bosak S.A."/>
            <person name="Bradley R.K."/>
            <person name="Brand A.D."/>
            <person name="Brent M.R."/>
            <person name="Brooks A.N."/>
            <person name="Brown R.H."/>
            <person name="Butlin R.K."/>
            <person name="Caggese C."/>
            <person name="Calvi B.R."/>
            <person name="Bernardo de Carvalho A."/>
            <person name="Caspi A."/>
            <person name="Castrezana S."/>
            <person name="Celniker S.E."/>
            <person name="Chang J.L."/>
            <person name="Chapple C."/>
            <person name="Chatterji S."/>
            <person name="Chinwalla A."/>
            <person name="Civetta A."/>
            <person name="Clifton S.W."/>
            <person name="Comeron J.M."/>
            <person name="Costello J.C."/>
            <person name="Coyne J.A."/>
            <person name="Daub J."/>
            <person name="David R.G."/>
            <person name="Delcher A.L."/>
            <person name="Delehaunty K."/>
            <person name="Do C.B."/>
            <person name="Ebling H."/>
            <person name="Edwards K."/>
            <person name="Eickbush T."/>
            <person name="Evans J.D."/>
            <person name="Filipski A."/>
            <person name="Findeiss S."/>
            <person name="Freyhult E."/>
            <person name="Fulton L."/>
            <person name="Fulton R."/>
            <person name="Garcia A.C."/>
            <person name="Gardiner A."/>
            <person name="Garfield D.A."/>
            <person name="Garvin B.E."/>
            <person name="Gibson G."/>
            <person name="Gilbert D."/>
            <person name="Gnerre S."/>
            <person name="Godfrey J."/>
            <person name="Good R."/>
            <person name="Gotea V."/>
            <person name="Gravely B."/>
            <person name="Greenberg A.J."/>
            <person name="Griffiths-Jones S."/>
            <person name="Gross S."/>
            <person name="Guigo R."/>
            <person name="Gustafson E.A."/>
            <person name="Haerty W."/>
            <person name="Hahn M.W."/>
            <person name="Halligan D.L."/>
            <person name="Halpern A.L."/>
            <person name="Halter G.M."/>
            <person name="Han M.V."/>
            <person name="Heger A."/>
            <person name="Hillier L."/>
            <person name="Hinrichs A.S."/>
            <person name="Holmes I."/>
            <person name="Hoskins R.A."/>
            <person name="Hubisz M.J."/>
            <person name="Hultmark D."/>
            <person name="Huntley M.A."/>
            <person name="Jaffe D.B."/>
            <person name="Jagadeeshan S."/>
            <person name="Jeck W.R."/>
            <person name="Johnson J."/>
            <person name="Jones C.D."/>
            <person name="Jordan W.C."/>
            <person name="Karpen G.H."/>
            <person name="Kataoka E."/>
            <person name="Keightley P.D."/>
            <person name="Kheradpour P."/>
            <person name="Kirkness E.F."/>
            <person name="Koerich L.B."/>
            <person name="Kristiansen K."/>
            <person name="Kudrna D."/>
            <person name="Kulathinal R.J."/>
            <person name="Kumar S."/>
            <person name="Kwok R."/>
            <person name="Lander E."/>
            <person name="Langley C.H."/>
            <person name="Lapoint R."/>
            <person name="Lazzaro B.P."/>
            <person name="Lee S.J."/>
            <person name="Levesque L."/>
            <person name="Li R."/>
            <person name="Lin C.F."/>
            <person name="Lin M.F."/>
            <person name="Lindblad-Toh K."/>
            <person name="Llopart A."/>
            <person name="Long M."/>
            <person name="Low L."/>
            <person name="Lozovsky E."/>
            <person name="Lu J."/>
            <person name="Luo M."/>
            <person name="Machado C.A."/>
            <person name="Makalowski W."/>
            <person name="Marzo M."/>
            <person name="Matsuda M."/>
            <person name="Matzkin L."/>
            <person name="McAllister B."/>
            <person name="McBride C.S."/>
            <person name="McKernan B."/>
            <person name="McKernan K."/>
            <person name="Mendez-Lago M."/>
            <person name="Minx P."/>
            <person name="Mollenhauer M.U."/>
            <person name="Montooth K."/>
            <person name="Mount S.M."/>
            <person name="Mu X."/>
            <person name="Myers E."/>
            <person name="Negre B."/>
            <person name="Newfeld S."/>
            <person name="Nielsen R."/>
            <person name="Noor M.A."/>
            <person name="O'Grady P."/>
            <person name="Pachter L."/>
            <person name="Papaceit M."/>
            <person name="Parisi M.J."/>
            <person name="Parisi M."/>
            <person name="Parts L."/>
            <person name="Pedersen J.S."/>
            <person name="Pesole G."/>
            <person name="Phillippy A.M."/>
            <person name="Ponting C.P."/>
            <person name="Pop M."/>
            <person name="Porcelli D."/>
            <person name="Powell J.R."/>
            <person name="Prohaska S."/>
            <person name="Pruitt K."/>
            <person name="Puig M."/>
            <person name="Quesneville H."/>
            <person name="Ram K.R."/>
            <person name="Rand D."/>
            <person name="Rasmussen M.D."/>
            <person name="Reed L.K."/>
            <person name="Reenan R."/>
            <person name="Reily A."/>
            <person name="Remington K.A."/>
            <person name="Rieger T.T."/>
            <person name="Ritchie M.G."/>
            <person name="Robin C."/>
            <person name="Rogers Y.H."/>
            <person name="Rohde C."/>
            <person name="Rozas J."/>
            <person name="Rubenfield M.J."/>
            <person name="Ruiz A."/>
            <person name="Russo S."/>
            <person name="Salzberg S.L."/>
            <person name="Sanchez-Gracia A."/>
            <person name="Saranga D.J."/>
            <person name="Sato H."/>
            <person name="Schaeffer S.W."/>
            <person name="Schatz M.C."/>
            <person name="Schlenke T."/>
            <person name="Schwartz R."/>
            <person name="Segarra C."/>
            <person name="Singh R.S."/>
            <person name="Sirot L."/>
            <person name="Sirota M."/>
            <person name="Sisneros N.B."/>
            <person name="Smith C.D."/>
            <person name="Smith T.F."/>
            <person name="Spieth J."/>
            <person name="Stage D.E."/>
            <person name="Stark A."/>
            <person name="Stephan W."/>
            <person name="Strausberg R.L."/>
            <person name="Strempel S."/>
            <person name="Sturgill D."/>
            <person name="Sutton G."/>
            <person name="Sutton G.G."/>
            <person name="Tao W."/>
            <person name="Teichmann S."/>
            <person name="Tobari Y.N."/>
            <person name="Tomimura Y."/>
            <person name="Tsolas J.M."/>
            <person name="Valente V.L."/>
            <person name="Venter E."/>
            <person name="Venter J.C."/>
            <person name="Vicario S."/>
            <person name="Vieira F.G."/>
            <person name="Vilella A.J."/>
            <person name="Villasante A."/>
            <person name="Walenz B."/>
            <person name="Wang J."/>
            <person name="Wasserman M."/>
            <person name="Watts T."/>
            <person name="Wilson D."/>
            <person name="Wilson R.K."/>
            <person name="Wing R.A."/>
            <person name="Wolfner M.F."/>
            <person name="Wong A."/>
            <person name="Wong G.K."/>
            <person name="Wu C.I."/>
            <person name="Wu G."/>
            <person name="Yamamoto D."/>
            <person name="Yang H.P."/>
            <person name="Yang S.P."/>
            <person name="Yorke J.A."/>
            <person name="Yoshida K."/>
            <person name="Zdobnov E."/>
            <person name="Zhang P."/>
            <person name="Zhang Y."/>
            <person name="Zimin A.V."/>
            <person name="Baldwin J."/>
            <person name="Abdouelleil A."/>
            <person name="Abdulkadir J."/>
            <person name="Abebe A."/>
            <person name="Abera B."/>
            <person name="Abreu J."/>
            <person name="Acer S.C."/>
            <person name="Aftuck L."/>
            <person name="Alexander A."/>
            <person name="An P."/>
            <person name="Anderson E."/>
            <person name="Anderson S."/>
            <person name="Arachi H."/>
            <person name="Azer M."/>
            <person name="Bachantsang P."/>
            <person name="Barry A."/>
            <person name="Bayul T."/>
            <person name="Berlin A."/>
            <person name="Bessette D."/>
            <person name="Bloom T."/>
            <person name="Blye J."/>
            <person name="Boguslavskiy L."/>
            <person name="Bonnet C."/>
            <person name="Boukhgalter B."/>
            <person name="Bourzgui I."/>
            <person name="Brown A."/>
            <person name="Cahill P."/>
            <person name="Channer S."/>
            <person name="Cheshatsang Y."/>
            <person name="Chuda L."/>
            <person name="Citroen M."/>
            <person name="Collymore A."/>
            <person name="Cooke P."/>
            <person name="Costello M."/>
            <person name="D'Aco K."/>
            <person name="Daza R."/>
            <person name="De Haan G."/>
            <person name="DeGray S."/>
            <person name="DeMaso C."/>
            <person name="Dhargay N."/>
            <person name="Dooley K."/>
            <person name="Dooley E."/>
            <person name="Doricent M."/>
            <person name="Dorje P."/>
            <person name="Dorjee K."/>
            <person name="Dupes A."/>
            <person name="Elong R."/>
            <person name="Falk J."/>
            <person name="Farina A."/>
            <person name="Faro S."/>
            <person name="Ferguson D."/>
            <person name="Fisher S."/>
            <person name="Foley C.D."/>
            <person name="Franke A."/>
            <person name="Friedrich D."/>
            <person name="Gadbois L."/>
            <person name="Gearin G."/>
            <person name="Gearin C.R."/>
            <person name="Giannoukos G."/>
            <person name="Goode T."/>
            <person name="Graham J."/>
            <person name="Grandbois E."/>
            <person name="Grewal S."/>
            <person name="Gyaltsen K."/>
            <person name="Hafez N."/>
            <person name="Hagos B."/>
            <person name="Hall J."/>
            <person name="Henson C."/>
            <person name="Hollinger A."/>
            <person name="Honan T."/>
            <person name="Huard M.D."/>
            <person name="Hughes L."/>
            <person name="Hurhula B."/>
            <person name="Husby M.E."/>
            <person name="Kamat A."/>
            <person name="Kanga B."/>
            <person name="Kashin S."/>
            <person name="Khazanovich D."/>
            <person name="Kisner P."/>
            <person name="Lance K."/>
            <person name="Lara M."/>
            <person name="Lee W."/>
            <person name="Lennon N."/>
            <person name="Letendre F."/>
            <person name="LeVine R."/>
            <person name="Lipovsky A."/>
            <person name="Liu X."/>
            <person name="Liu J."/>
            <person name="Liu S."/>
            <person name="Lokyitsang T."/>
            <person name="Lokyitsang Y."/>
            <person name="Lubonja R."/>
            <person name="Lui A."/>
            <person name="MacDonald P."/>
            <person name="Magnisalis V."/>
            <person name="Maru K."/>
            <person name="Matthews C."/>
            <person name="McCusker W."/>
            <person name="McDonough S."/>
            <person name="Mehta T."/>
            <person name="Meldrim J."/>
            <person name="Meneus L."/>
            <person name="Mihai O."/>
            <person name="Mihalev A."/>
            <person name="Mihova T."/>
            <person name="Mittelman R."/>
            <person name="Mlenga V."/>
            <person name="Montmayeur A."/>
            <person name="Mulrain L."/>
            <person name="Navidi A."/>
            <person name="Naylor J."/>
            <person name="Negash T."/>
            <person name="Nguyen T."/>
            <person name="Nguyen N."/>
            <person name="Nicol R."/>
            <person name="Norbu C."/>
            <person name="Norbu N."/>
            <person name="Novod N."/>
            <person name="O'Neill B."/>
            <person name="Osman S."/>
            <person name="Markiewicz E."/>
            <person name="Oyono O.L."/>
            <person name="Patti C."/>
            <person name="Phunkhang P."/>
            <person name="Pierre F."/>
            <person name="Priest M."/>
            <person name="Raghuraman S."/>
            <person name="Rege F."/>
            <person name="Reyes R."/>
            <person name="Rise C."/>
            <person name="Rogov P."/>
            <person name="Ross K."/>
            <person name="Ryan E."/>
            <person name="Settipalli S."/>
            <person name="Shea T."/>
            <person name="Sherpa N."/>
            <person name="Shi L."/>
            <person name="Shih D."/>
            <person name="Sparrow T."/>
            <person name="Spaulding J."/>
            <person name="Stalker J."/>
            <person name="Stange-Thomann N."/>
            <person name="Stavropoulos S."/>
            <person name="Stone C."/>
            <person name="Strader C."/>
            <person name="Tesfaye S."/>
            <person name="Thomson T."/>
            <person name="Thoulutsang Y."/>
            <person name="Thoulutsang D."/>
            <person name="Topham K."/>
            <person name="Topping I."/>
            <person name="Tsamla T."/>
            <person name="Vassiliev H."/>
            <person name="Vo A."/>
            <person name="Wangchuk T."/>
            <person name="Wangdi T."/>
            <person name="Weiand M."/>
            <person name="Wilkinson J."/>
            <person name="Wilson A."/>
            <person name="Yadav S."/>
            <person name="Young G."/>
            <person name="Yu Q."/>
            <person name="Zembek L."/>
            <person name="Zhong D."/>
            <person name="Zimmer A."/>
            <person name="Zwirko Z."/>
            <person name="Jaffe D.B."/>
            <person name="Alvarez P."/>
            <person name="Brockman W."/>
            <person name="Butler J."/>
            <person name="Chin C."/>
            <person name="Gnerre S."/>
            <person name="Grabherr M."/>
            <person name="Kleber M."/>
            <person name="Mauceli E."/>
            <person name="MacCallum I."/>
        </authorList>
    </citation>
    <scope>NUCLEOTIDE SEQUENCE [LARGE SCALE GENOMIC DNA]</scope>
    <source>
        <strain evidence="2">TSC#14024-0371.13</strain>
        <strain evidence="5">Tucson 14024-0371.13</strain>
    </source>
</reference>
<dbReference type="EMBL" id="CH902622">
    <property type="protein sequence ID" value="KPU75116.1"/>
    <property type="molecule type" value="Genomic_DNA"/>
</dbReference>
<protein>
    <submittedName>
        <fullName evidence="2">Uncharacterized protein, isoform A</fullName>
    </submittedName>
    <submittedName>
        <fullName evidence="3">Uncharacterized protein, isoform B</fullName>
    </submittedName>
    <submittedName>
        <fullName evidence="4">Uncharacterized protein, isoform C</fullName>
    </submittedName>
</protein>
<dbReference type="EMBL" id="CH902622">
    <property type="protein sequence ID" value="KPU75115.1"/>
    <property type="molecule type" value="Genomic_DNA"/>
</dbReference>
<dbReference type="AlphaFoldDB" id="B3MRJ1"/>
<evidence type="ECO:0000313" key="3">
    <source>
        <dbReference type="EMBL" id="KPU75115.1"/>
    </source>
</evidence>
<organism evidence="2 5">
    <name type="scientific">Drosophila ananassae</name>
    <name type="common">Fruit fly</name>
    <dbReference type="NCBI Taxonomy" id="7217"/>
    <lineage>
        <taxon>Eukaryota</taxon>
        <taxon>Metazoa</taxon>
        <taxon>Ecdysozoa</taxon>
        <taxon>Arthropoda</taxon>
        <taxon>Hexapoda</taxon>
        <taxon>Insecta</taxon>
        <taxon>Pterygota</taxon>
        <taxon>Neoptera</taxon>
        <taxon>Endopterygota</taxon>
        <taxon>Diptera</taxon>
        <taxon>Brachycera</taxon>
        <taxon>Muscomorpha</taxon>
        <taxon>Ephydroidea</taxon>
        <taxon>Drosophilidae</taxon>
        <taxon>Drosophila</taxon>
        <taxon>Sophophora</taxon>
    </lineage>
</organism>
<keyword evidence="5" id="KW-1185">Reference proteome</keyword>
<dbReference type="Proteomes" id="UP000007801">
    <property type="component" value="Unassembled WGS sequence"/>
</dbReference>
<dbReference type="HOGENOM" id="CLU_2592242_0_0_1"/>
<evidence type="ECO:0000313" key="5">
    <source>
        <dbReference type="Proteomes" id="UP000007801"/>
    </source>
</evidence>